<dbReference type="RefSeq" id="WP_253754073.1">
    <property type="nucleotide sequence ID" value="NZ_JAMZDZ010000001.1"/>
</dbReference>
<name>A0ABV8LEI4_9ACTN</name>
<evidence type="ECO:0000313" key="2">
    <source>
        <dbReference type="EMBL" id="MFC4129043.1"/>
    </source>
</evidence>
<dbReference type="EMBL" id="JBHSAY010000001">
    <property type="protein sequence ID" value="MFC4129043.1"/>
    <property type="molecule type" value="Genomic_DNA"/>
</dbReference>
<keyword evidence="3" id="KW-1185">Reference proteome</keyword>
<evidence type="ECO:0000313" key="3">
    <source>
        <dbReference type="Proteomes" id="UP001595816"/>
    </source>
</evidence>
<accession>A0ABV8LEI4</accession>
<proteinExistence type="predicted"/>
<reference evidence="3" key="1">
    <citation type="journal article" date="2019" name="Int. J. Syst. Evol. Microbiol.">
        <title>The Global Catalogue of Microorganisms (GCM) 10K type strain sequencing project: providing services to taxonomists for standard genome sequencing and annotation.</title>
        <authorList>
            <consortium name="The Broad Institute Genomics Platform"/>
            <consortium name="The Broad Institute Genome Sequencing Center for Infectious Disease"/>
            <person name="Wu L."/>
            <person name="Ma J."/>
        </authorList>
    </citation>
    <scope>NUCLEOTIDE SEQUENCE [LARGE SCALE GENOMIC DNA]</scope>
    <source>
        <strain evidence="3">CGMCC 4.7289</strain>
    </source>
</reference>
<comment type="caution">
    <text evidence="2">The sequence shown here is derived from an EMBL/GenBank/DDBJ whole genome shotgun (WGS) entry which is preliminary data.</text>
</comment>
<dbReference type="Proteomes" id="UP001595816">
    <property type="component" value="Unassembled WGS sequence"/>
</dbReference>
<dbReference type="Pfam" id="PF12957">
    <property type="entry name" value="DUF3846"/>
    <property type="match status" value="1"/>
</dbReference>
<evidence type="ECO:0000259" key="1">
    <source>
        <dbReference type="Pfam" id="PF12957"/>
    </source>
</evidence>
<protein>
    <submittedName>
        <fullName evidence="2">DUF3846 domain-containing protein</fullName>
    </submittedName>
</protein>
<gene>
    <name evidence="2" type="ORF">ACFOZ4_00245</name>
</gene>
<organism evidence="2 3">
    <name type="scientific">Hamadaea flava</name>
    <dbReference type="NCBI Taxonomy" id="1742688"/>
    <lineage>
        <taxon>Bacteria</taxon>
        <taxon>Bacillati</taxon>
        <taxon>Actinomycetota</taxon>
        <taxon>Actinomycetes</taxon>
        <taxon>Micromonosporales</taxon>
        <taxon>Micromonosporaceae</taxon>
        <taxon>Hamadaea</taxon>
    </lineage>
</organism>
<dbReference type="InterPro" id="IPR024559">
    <property type="entry name" value="DUF3846"/>
</dbReference>
<feature type="domain" description="DUF3846" evidence="1">
    <location>
        <begin position="23"/>
        <end position="113"/>
    </location>
</feature>
<sequence length="124" mass="13275">MTHTEFRLLVVHPTGRAALHVYRELRKEDIGAVLNAAVAGPLELLADDGAITTWCNEEGARRGQAPNRPGSALAQRYGASGDVRAGLIAFSGSDGNETVNLTDRQIDLLLDRLAAINACHDSQQ</sequence>